<dbReference type="InterPro" id="IPR025916">
    <property type="entry name" value="YdjO"/>
</dbReference>
<evidence type="ECO:0000313" key="2">
    <source>
        <dbReference type="Proteomes" id="UP001164761"/>
    </source>
</evidence>
<accession>A0ABY6ZET5</accession>
<name>A0ABY6ZET5_9BACL</name>
<dbReference type="EMBL" id="CP104067">
    <property type="protein sequence ID" value="WAH41338.1"/>
    <property type="molecule type" value="Genomic_DNA"/>
</dbReference>
<protein>
    <submittedName>
        <fullName evidence="1">Cold-shock protein</fullName>
    </submittedName>
</protein>
<dbReference type="Proteomes" id="UP001164761">
    <property type="component" value="Chromosome"/>
</dbReference>
<evidence type="ECO:0000313" key="1">
    <source>
        <dbReference type="EMBL" id="WAH41338.1"/>
    </source>
</evidence>
<gene>
    <name evidence="1" type="ORF">NZD89_24315</name>
</gene>
<proteinExistence type="predicted"/>
<dbReference type="RefSeq" id="WP_268005253.1">
    <property type="nucleotide sequence ID" value="NZ_BSUT01000001.1"/>
</dbReference>
<dbReference type="PROSITE" id="PS51257">
    <property type="entry name" value="PROKAR_LIPOPROTEIN"/>
    <property type="match status" value="1"/>
</dbReference>
<keyword evidence="2" id="KW-1185">Reference proteome</keyword>
<sequence length="60" mass="7177">MNHFNNRKRPTIEHVYAETIIWQCSGCSCWSRKEFVHVEQPVCPICKSEMKREAKVIRIE</sequence>
<dbReference type="Pfam" id="PF14169">
    <property type="entry name" value="YdjO"/>
    <property type="match status" value="1"/>
</dbReference>
<organism evidence="1 2">
    <name type="scientific">Alicyclobacillus fastidiosus</name>
    <dbReference type="NCBI Taxonomy" id="392011"/>
    <lineage>
        <taxon>Bacteria</taxon>
        <taxon>Bacillati</taxon>
        <taxon>Bacillota</taxon>
        <taxon>Bacilli</taxon>
        <taxon>Bacillales</taxon>
        <taxon>Alicyclobacillaceae</taxon>
        <taxon>Alicyclobacillus</taxon>
    </lineage>
</organism>
<reference evidence="1" key="1">
    <citation type="submission" date="2022-08" db="EMBL/GenBank/DDBJ databases">
        <title>Alicyclobacillus fastidiosus DSM 17978, complete genome.</title>
        <authorList>
            <person name="Wang Q."/>
            <person name="Cai R."/>
            <person name="Wang Z."/>
        </authorList>
    </citation>
    <scope>NUCLEOTIDE SEQUENCE</scope>
    <source>
        <strain evidence="1">DSM 17978</strain>
    </source>
</reference>